<evidence type="ECO:0000256" key="1">
    <source>
        <dbReference type="ARBA" id="ARBA00022450"/>
    </source>
</evidence>
<accession>A0A8H3EAX3</accession>
<dbReference type="Gene3D" id="3.40.50.720">
    <property type="entry name" value="NAD(P)-binding Rossmann-like Domain"/>
    <property type="match status" value="1"/>
</dbReference>
<feature type="domain" description="Carrier" evidence="3">
    <location>
        <begin position="271"/>
        <end position="335"/>
    </location>
</feature>
<evidence type="ECO:0000259" key="4">
    <source>
        <dbReference type="Pfam" id="PF07993"/>
    </source>
</evidence>
<evidence type="ECO:0008006" key="7">
    <source>
        <dbReference type="Google" id="ProtNLM"/>
    </source>
</evidence>
<dbReference type="InterPro" id="IPR013120">
    <property type="entry name" value="FAR_NAD-bd"/>
</dbReference>
<feature type="domain" description="Thioester reductase (TE)" evidence="4">
    <location>
        <begin position="385"/>
        <end position="623"/>
    </location>
</feature>
<dbReference type="Pfam" id="PF07993">
    <property type="entry name" value="NAD_binding_4"/>
    <property type="match status" value="1"/>
</dbReference>
<comment type="caution">
    <text evidence="5">The sequence shown here is derived from an EMBL/GenBank/DDBJ whole genome shotgun (WGS) entry which is preliminary data.</text>
</comment>
<keyword evidence="1" id="KW-0596">Phosphopantetheine</keyword>
<evidence type="ECO:0000256" key="2">
    <source>
        <dbReference type="ARBA" id="ARBA00022553"/>
    </source>
</evidence>
<keyword evidence="2" id="KW-0597">Phosphoprotein</keyword>
<dbReference type="AlphaFoldDB" id="A0A8H3EAX3"/>
<gene>
    <name evidence="5" type="ORF">RDB_LOCUS173860</name>
</gene>
<dbReference type="InterPro" id="IPR036291">
    <property type="entry name" value="NAD(P)-bd_dom_sf"/>
</dbReference>
<sequence length="773" mass="85269">MKGIMFGGGPLADVIASKLAEQGVRAHCCYGATEIGHVHEIWDLNASSDRGYIKFSPHVDVRFIPQNDADNTFELVFVASNDHRPFVLNSELEGKPAYKTKDLVVRHPHKPDLWKIFGRLDDQIVLLNGEKTNPGPMEAEIVKCPIVRYAIMFGREQVQTGVLIELEENAIGLYRSKAERLRAVEEIWTFVERANRASPTHSRLEKRAIILVDPARLLPRTPKGTISRSAAFKLYAHDIEEMYLDLENCPNTAAGITPHGLWTSLDGIEAWVSKCVKSLLGREVDVAGDLFQQGMDSLTATMLLRVLKSVLDPTANFNQQTIFSKPTVRQLAQLLAYLSESGDVSVDPVTEALQAMRAMIQKYDSNWPRLVNRGLKRVEKERVVVTGTTGALGSYLLAQLLANDKVEKVWAMNRKSTEDSREREVASFEDKLLDVTLLEHKNLVFVDVDLEDPRLGLSDELYDEIREEATIIIHNAWQVNFNLSLQSFEPSIHGARNLLDLAFRSTAPTGPPKFVFASSISVAGFSGRGKHLNEVPVALEDGATSIGYGQSKLVAEKILESAKRMGLQTCIVRLGQLTGDLNSGSWSTTDWVPSLIGSSISVGCLPGAIGSVSWLPLDAAAHSIIDTCVSRSTNLPLVVHTSHPRPVPWMDVIGAFSVSIGSRNGSKLPIVGFDEWNRLVVEAAASFKGLESDRYRKFPSTKIQSAVDGMVQADNELRLRGNASNAESGGTARLDTTTAEGLSKTLRFTPELGIAHVEKWVQYWESRGFFDSV</sequence>
<dbReference type="SUPFAM" id="SSF51735">
    <property type="entry name" value="NAD(P)-binding Rossmann-fold domains"/>
    <property type="match status" value="1"/>
</dbReference>
<evidence type="ECO:0000259" key="3">
    <source>
        <dbReference type="Pfam" id="PF00550"/>
    </source>
</evidence>
<evidence type="ECO:0000313" key="6">
    <source>
        <dbReference type="Proteomes" id="UP000663827"/>
    </source>
</evidence>
<proteinExistence type="predicted"/>
<dbReference type="Pfam" id="PF23562">
    <property type="entry name" value="AMP-binding_C_3"/>
    <property type="match status" value="1"/>
</dbReference>
<dbReference type="Proteomes" id="UP000663827">
    <property type="component" value="Unassembled WGS sequence"/>
</dbReference>
<organism evidence="5 6">
    <name type="scientific">Rhizoctonia solani</name>
    <dbReference type="NCBI Taxonomy" id="456999"/>
    <lineage>
        <taxon>Eukaryota</taxon>
        <taxon>Fungi</taxon>
        <taxon>Dikarya</taxon>
        <taxon>Basidiomycota</taxon>
        <taxon>Agaricomycotina</taxon>
        <taxon>Agaricomycetes</taxon>
        <taxon>Cantharellales</taxon>
        <taxon>Ceratobasidiaceae</taxon>
        <taxon>Rhizoctonia</taxon>
    </lineage>
</organism>
<dbReference type="InterPro" id="IPR036736">
    <property type="entry name" value="ACP-like_sf"/>
</dbReference>
<evidence type="ECO:0000313" key="5">
    <source>
        <dbReference type="EMBL" id="CAE7225213.1"/>
    </source>
</evidence>
<dbReference type="SUPFAM" id="SSF56801">
    <property type="entry name" value="Acetyl-CoA synthetase-like"/>
    <property type="match status" value="1"/>
</dbReference>
<dbReference type="PANTHER" id="PTHR43439">
    <property type="entry name" value="PHENYLACETATE-COENZYME A LIGASE"/>
    <property type="match status" value="1"/>
</dbReference>
<dbReference type="PANTHER" id="PTHR43439:SF2">
    <property type="entry name" value="ENZYME, PUTATIVE (JCVI)-RELATED"/>
    <property type="match status" value="1"/>
</dbReference>
<reference evidence="5" key="1">
    <citation type="submission" date="2021-01" db="EMBL/GenBank/DDBJ databases">
        <authorList>
            <person name="Kaushik A."/>
        </authorList>
    </citation>
    <scope>NUCLEOTIDE SEQUENCE</scope>
    <source>
        <strain evidence="5">AG5</strain>
    </source>
</reference>
<name>A0A8H3EAX3_9AGAM</name>
<dbReference type="Gene3D" id="1.10.1200.10">
    <property type="entry name" value="ACP-like"/>
    <property type="match status" value="1"/>
</dbReference>
<dbReference type="InterPro" id="IPR009081">
    <property type="entry name" value="PP-bd_ACP"/>
</dbReference>
<dbReference type="InterPro" id="IPR051414">
    <property type="entry name" value="Adenylate-forming_Reductase"/>
</dbReference>
<dbReference type="EMBL" id="CAJNJQ010006265">
    <property type="protein sequence ID" value="CAE7225213.1"/>
    <property type="molecule type" value="Genomic_DNA"/>
</dbReference>
<dbReference type="Pfam" id="PF00550">
    <property type="entry name" value="PP-binding"/>
    <property type="match status" value="1"/>
</dbReference>
<protein>
    <recommendedName>
        <fullName evidence="7">L-aminoadipate-semialdehyde dehydrogenase</fullName>
    </recommendedName>
</protein>
<dbReference type="SUPFAM" id="SSF47336">
    <property type="entry name" value="ACP-like"/>
    <property type="match status" value="1"/>
</dbReference>